<dbReference type="PROSITE" id="PS50181">
    <property type="entry name" value="FBOX"/>
    <property type="match status" value="1"/>
</dbReference>
<evidence type="ECO:0000259" key="2">
    <source>
        <dbReference type="PROSITE" id="PS50181"/>
    </source>
</evidence>
<gene>
    <name evidence="3" type="ORF">Moror_4279</name>
</gene>
<evidence type="ECO:0000256" key="1">
    <source>
        <dbReference type="SAM" id="MobiDB-lite"/>
    </source>
</evidence>
<dbReference type="Pfam" id="PF12937">
    <property type="entry name" value="F-box-like"/>
    <property type="match status" value="1"/>
</dbReference>
<keyword evidence="4" id="KW-1185">Reference proteome</keyword>
<feature type="region of interest" description="Disordered" evidence="1">
    <location>
        <begin position="518"/>
        <end position="541"/>
    </location>
</feature>
<comment type="caution">
    <text evidence="3">The sequence shown here is derived from an EMBL/GenBank/DDBJ whole genome shotgun (WGS) entry which is preliminary data.</text>
</comment>
<feature type="region of interest" description="Disordered" evidence="1">
    <location>
        <begin position="468"/>
        <end position="504"/>
    </location>
</feature>
<evidence type="ECO:0000313" key="4">
    <source>
        <dbReference type="Proteomes" id="UP000017559"/>
    </source>
</evidence>
<dbReference type="AlphaFoldDB" id="V2WUK2"/>
<dbReference type="InterPro" id="IPR001810">
    <property type="entry name" value="F-box_dom"/>
</dbReference>
<feature type="region of interest" description="Disordered" evidence="1">
    <location>
        <begin position="804"/>
        <end position="830"/>
    </location>
</feature>
<accession>V2WUK2</accession>
<dbReference type="Proteomes" id="UP000017559">
    <property type="component" value="Unassembled WGS sequence"/>
</dbReference>
<sequence>MSIPGTRSLQTLPYDLLLNITAYLDFNDIHALHLTCKSLYYTTTTRPVYRKLAGDLLRRCRPLPLRGFQRLIDLSSEQLIVSVNKAHHYERAWRLRGPRPASGTNSGRMGRMNLNHYLHTPVPTSPNHENAWFRILQSPPEEEVDWLSPITSSYILCATKSGKVVCWDIKTDRCLAEWIPRERWELWKCRVEFDEKMVYFTMAKVLKGSYDDTRLMHFSLMRLSFVDTERSHDHREDSKTPNTTPPPSFSHVTSFRTTGVVMNIFLLDPAARLLSAFIWVSESNTIGLFVLLDWERDEYVFVDTGIECVISSNWSCILYANNIVIHCEDSDAAFQHFYPLSHLEEHIQIARGGLANCVPMYSARVRPWESIVKKFKFPRTASKPTSSRRRVSTGVHTHDWNLELNLGEEQTEDEAAELAGLPTSSGEVDDACGGGNGAESVAHSGSAQSQSASALSLGSTSILVDAPPGSSSFPASASSSTLVPGPAGSSQPQNVLSSEPGSEQWGDAAAEMDTTVVISQSSPESQTDTEPEPRESNPFPFPPWYPESAHFVRQWWPSLPSLVNTHAHYRRRDRDDDDTSDTGSYSNSSSSNSPARSQSQQPQTIAVPVPGVPRVSCTVVLLASHDTTTHRTKFVLMQHYFRVPMRGADWVELRARGRGRANTGGDDDGGDNGNLGGGAGAGVTSNSAYSINNGAMVDGHGDDDDSSSDGSGNGHGDGYGQGYGPGNTHPAENNAPLELYMIDEPPEGSVVVDAYRSDRASTGRESSPTASPGRRRPGKEAEEDPMDIWYVAEPFEVVCVLDSTQSDDEDGDGQGGGNEDDERTQERPRPLIAVDFGHAVWIEYVPDEAVEDALDEELELGRRSNSASTHEHDASQSQPVRHERIHNGIESENDPKRLRFVSFPPYSDAEIPNGYREMGEVRTLVIPPELNLDHVETINIDQSQGAVILSVKNGKIFILCYD</sequence>
<dbReference type="KEGG" id="mrr:Moror_4279"/>
<dbReference type="InterPro" id="IPR036047">
    <property type="entry name" value="F-box-like_dom_sf"/>
</dbReference>
<name>V2WUK2_MONRO</name>
<dbReference type="SUPFAM" id="SSF81383">
    <property type="entry name" value="F-box domain"/>
    <property type="match status" value="1"/>
</dbReference>
<feature type="compositionally biased region" description="Low complexity" evidence="1">
    <location>
        <begin position="581"/>
        <end position="603"/>
    </location>
</feature>
<feature type="compositionally biased region" description="Polar residues" evidence="1">
    <location>
        <begin position="518"/>
        <end position="528"/>
    </location>
</feature>
<reference evidence="3 4" key="1">
    <citation type="journal article" date="2014" name="BMC Genomics">
        <title>Genome and secretome analysis of the hemibiotrophic fungal pathogen, Moniliophthora roreri, which causes frosty pod rot disease of cacao: mechanisms of the biotrophic and necrotrophic phases.</title>
        <authorList>
            <person name="Meinhardt L.W."/>
            <person name="Costa G.G.L."/>
            <person name="Thomazella D.P.T."/>
            <person name="Teixeira P.J.P.L."/>
            <person name="Carazzolle M.F."/>
            <person name="Schuster S.C."/>
            <person name="Carlson J.E."/>
            <person name="Guiltinan M.J."/>
            <person name="Mieczkowski P."/>
            <person name="Farmer A."/>
            <person name="Ramaraj T."/>
            <person name="Crozier J."/>
            <person name="Davis R.E."/>
            <person name="Shao J."/>
            <person name="Melnick R.L."/>
            <person name="Pereira G.A.G."/>
            <person name="Bailey B.A."/>
        </authorList>
    </citation>
    <scope>NUCLEOTIDE SEQUENCE [LARGE SCALE GENOMIC DNA]</scope>
    <source>
        <strain evidence="3 4">MCA 2997</strain>
    </source>
</reference>
<feature type="compositionally biased region" description="Gly residues" evidence="1">
    <location>
        <begin position="711"/>
        <end position="725"/>
    </location>
</feature>
<feature type="region of interest" description="Disordered" evidence="1">
    <location>
        <begin position="757"/>
        <end position="782"/>
    </location>
</feature>
<feature type="region of interest" description="Disordered" evidence="1">
    <location>
        <begin position="422"/>
        <end position="447"/>
    </location>
</feature>
<feature type="compositionally biased region" description="Basic and acidic residues" evidence="1">
    <location>
        <begin position="869"/>
        <end position="888"/>
    </location>
</feature>
<feature type="region of interest" description="Disordered" evidence="1">
    <location>
        <begin position="570"/>
        <end position="609"/>
    </location>
</feature>
<dbReference type="EMBL" id="AWSO01000435">
    <property type="protein sequence ID" value="ESK90543.1"/>
    <property type="molecule type" value="Genomic_DNA"/>
</dbReference>
<dbReference type="STRING" id="1381753.V2WUK2"/>
<feature type="compositionally biased region" description="Low complexity" evidence="1">
    <location>
        <begin position="468"/>
        <end position="480"/>
    </location>
</feature>
<dbReference type="HOGENOM" id="CLU_005534_0_0_1"/>
<evidence type="ECO:0000313" key="3">
    <source>
        <dbReference type="EMBL" id="ESK90543.1"/>
    </source>
</evidence>
<organism evidence="3 4">
    <name type="scientific">Moniliophthora roreri (strain MCA 2997)</name>
    <name type="common">Cocoa frosty pod rot fungus</name>
    <name type="synonym">Crinipellis roreri</name>
    <dbReference type="NCBI Taxonomy" id="1381753"/>
    <lineage>
        <taxon>Eukaryota</taxon>
        <taxon>Fungi</taxon>
        <taxon>Dikarya</taxon>
        <taxon>Basidiomycota</taxon>
        <taxon>Agaricomycotina</taxon>
        <taxon>Agaricomycetes</taxon>
        <taxon>Agaricomycetidae</taxon>
        <taxon>Agaricales</taxon>
        <taxon>Marasmiineae</taxon>
        <taxon>Marasmiaceae</taxon>
        <taxon>Moniliophthora</taxon>
    </lineage>
</organism>
<feature type="region of interest" description="Disordered" evidence="1">
    <location>
        <begin position="693"/>
        <end position="733"/>
    </location>
</feature>
<dbReference type="OrthoDB" id="3202382at2759"/>
<feature type="compositionally biased region" description="Polar residues" evidence="1">
    <location>
        <begin position="488"/>
        <end position="501"/>
    </location>
</feature>
<protein>
    <recommendedName>
        <fullName evidence="2">F-box domain-containing protein</fullName>
    </recommendedName>
</protein>
<feature type="compositionally biased region" description="Acidic residues" evidence="1">
    <location>
        <begin position="805"/>
        <end position="823"/>
    </location>
</feature>
<feature type="region of interest" description="Disordered" evidence="1">
    <location>
        <begin position="660"/>
        <end position="679"/>
    </location>
</feature>
<proteinExistence type="predicted"/>
<feature type="domain" description="F-box" evidence="2">
    <location>
        <begin position="6"/>
        <end position="52"/>
    </location>
</feature>
<feature type="region of interest" description="Disordered" evidence="1">
    <location>
        <begin position="861"/>
        <end position="888"/>
    </location>
</feature>